<evidence type="ECO:0000313" key="6">
    <source>
        <dbReference type="EMBL" id="CAB4203869.1"/>
    </source>
</evidence>
<dbReference type="EMBL" id="LR796298">
    <property type="protein sequence ID" value="CAB4135395.1"/>
    <property type="molecule type" value="Genomic_DNA"/>
</dbReference>
<dbReference type="EMBL" id="LR798351">
    <property type="protein sequence ID" value="CAB5225980.1"/>
    <property type="molecule type" value="Genomic_DNA"/>
</dbReference>
<dbReference type="EMBL" id="LR796820">
    <property type="protein sequence ID" value="CAB4168317.1"/>
    <property type="molecule type" value="Genomic_DNA"/>
</dbReference>
<sequence>MTVYTDLFNESIDDLATTLATITGLRVVFDPEKINPPCVFIDAPSFDCYNYNIVTMNFSVKVITLGPANLDGLRNVLSMSAGILAKNVAVKSGRPGSFPVGGQMFAAYDLSIDLQAQAG</sequence>
<accession>A0A6J7X8P2</accession>
<evidence type="ECO:0000313" key="3">
    <source>
        <dbReference type="EMBL" id="CAB4168317.1"/>
    </source>
</evidence>
<dbReference type="EMBL" id="LR796518">
    <property type="protein sequence ID" value="CAB4149442.1"/>
    <property type="molecule type" value="Genomic_DNA"/>
</dbReference>
<protein>
    <submittedName>
        <fullName evidence="7">Uncharacterized protein</fullName>
    </submittedName>
</protein>
<dbReference type="EMBL" id="LR797333">
    <property type="protein sequence ID" value="CAB4203869.1"/>
    <property type="molecule type" value="Genomic_DNA"/>
</dbReference>
<gene>
    <name evidence="4" type="ORF">UFOVP1055_19</name>
    <name evidence="5" type="ORF">UFOVP1270_19</name>
    <name evidence="6" type="ORF">UFOVP1397_19</name>
    <name evidence="7" type="ORF">UFOVP1506_20</name>
    <name evidence="1" type="ORF">UFOVP292_20</name>
    <name evidence="2" type="ORF">UFOVP559_8</name>
    <name evidence="3" type="ORF">UFOVP880_3</name>
</gene>
<evidence type="ECO:0000313" key="5">
    <source>
        <dbReference type="EMBL" id="CAB4195018.1"/>
    </source>
</evidence>
<evidence type="ECO:0000313" key="7">
    <source>
        <dbReference type="EMBL" id="CAB5225980.1"/>
    </source>
</evidence>
<organism evidence="7">
    <name type="scientific">uncultured Caudovirales phage</name>
    <dbReference type="NCBI Taxonomy" id="2100421"/>
    <lineage>
        <taxon>Viruses</taxon>
        <taxon>Duplodnaviria</taxon>
        <taxon>Heunggongvirae</taxon>
        <taxon>Uroviricota</taxon>
        <taxon>Caudoviricetes</taxon>
        <taxon>Peduoviridae</taxon>
        <taxon>Maltschvirus</taxon>
        <taxon>Maltschvirus maltsch</taxon>
    </lineage>
</organism>
<proteinExistence type="predicted"/>
<evidence type="ECO:0000313" key="4">
    <source>
        <dbReference type="EMBL" id="CAB4180324.1"/>
    </source>
</evidence>
<dbReference type="EMBL" id="LR796985">
    <property type="protein sequence ID" value="CAB4180324.1"/>
    <property type="molecule type" value="Genomic_DNA"/>
</dbReference>
<name>A0A6J7X8P2_9CAUD</name>
<evidence type="ECO:0000313" key="1">
    <source>
        <dbReference type="EMBL" id="CAB4135395.1"/>
    </source>
</evidence>
<evidence type="ECO:0000313" key="2">
    <source>
        <dbReference type="EMBL" id="CAB4149442.1"/>
    </source>
</evidence>
<dbReference type="EMBL" id="LR797218">
    <property type="protein sequence ID" value="CAB4195018.1"/>
    <property type="molecule type" value="Genomic_DNA"/>
</dbReference>
<reference evidence="7" key="1">
    <citation type="submission" date="2020-05" db="EMBL/GenBank/DDBJ databases">
        <authorList>
            <person name="Chiriac C."/>
            <person name="Salcher M."/>
            <person name="Ghai R."/>
            <person name="Kavagutti S V."/>
        </authorList>
    </citation>
    <scope>NUCLEOTIDE SEQUENCE</scope>
</reference>